<keyword evidence="1" id="KW-0808">Transferase</keyword>
<gene>
    <name evidence="1" type="ORF">EPI10_014972</name>
</gene>
<dbReference type="Gene3D" id="3.60.10.10">
    <property type="entry name" value="Endonuclease/exonuclease/phosphatase"/>
    <property type="match status" value="1"/>
</dbReference>
<evidence type="ECO:0000313" key="2">
    <source>
        <dbReference type="Proteomes" id="UP000325315"/>
    </source>
</evidence>
<keyword evidence="1" id="KW-0548">Nucleotidyltransferase</keyword>
<reference evidence="2" key="1">
    <citation type="journal article" date="2019" name="Plant Biotechnol. J.">
        <title>Genome sequencing of the Australian wild diploid species Gossypium australe highlights disease resistance and delayed gland morphogenesis.</title>
        <authorList>
            <person name="Cai Y."/>
            <person name="Cai X."/>
            <person name="Wang Q."/>
            <person name="Wang P."/>
            <person name="Zhang Y."/>
            <person name="Cai C."/>
            <person name="Xu Y."/>
            <person name="Wang K."/>
            <person name="Zhou Z."/>
            <person name="Wang C."/>
            <person name="Geng S."/>
            <person name="Li B."/>
            <person name="Dong Q."/>
            <person name="Hou Y."/>
            <person name="Wang H."/>
            <person name="Ai P."/>
            <person name="Liu Z."/>
            <person name="Yi F."/>
            <person name="Sun M."/>
            <person name="An G."/>
            <person name="Cheng J."/>
            <person name="Zhang Y."/>
            <person name="Shi Q."/>
            <person name="Xie Y."/>
            <person name="Shi X."/>
            <person name="Chang Y."/>
            <person name="Huang F."/>
            <person name="Chen Y."/>
            <person name="Hong S."/>
            <person name="Mi L."/>
            <person name="Sun Q."/>
            <person name="Zhang L."/>
            <person name="Zhou B."/>
            <person name="Peng R."/>
            <person name="Zhang X."/>
            <person name="Liu F."/>
        </authorList>
    </citation>
    <scope>NUCLEOTIDE SEQUENCE [LARGE SCALE GENOMIC DNA]</scope>
    <source>
        <strain evidence="2">cv. PA1801</strain>
    </source>
</reference>
<keyword evidence="2" id="KW-1185">Reference proteome</keyword>
<dbReference type="GO" id="GO:0003964">
    <property type="term" value="F:RNA-directed DNA polymerase activity"/>
    <property type="evidence" value="ECO:0007669"/>
    <property type="project" value="UniProtKB-KW"/>
</dbReference>
<name>A0A5B6VJB0_9ROSI</name>
<dbReference type="InterPro" id="IPR036691">
    <property type="entry name" value="Endo/exonu/phosph_ase_sf"/>
</dbReference>
<dbReference type="Proteomes" id="UP000325315">
    <property type="component" value="Unassembled WGS sequence"/>
</dbReference>
<dbReference type="EMBL" id="SMMG02000006">
    <property type="protein sequence ID" value="KAA3469155.1"/>
    <property type="molecule type" value="Genomic_DNA"/>
</dbReference>
<keyword evidence="1" id="KW-0695">RNA-directed DNA polymerase</keyword>
<dbReference type="PANTHER" id="PTHR33710">
    <property type="entry name" value="BNAC02G09200D PROTEIN"/>
    <property type="match status" value="1"/>
</dbReference>
<protein>
    <submittedName>
        <fullName evidence="1">Reverse transcriptase</fullName>
    </submittedName>
</protein>
<dbReference type="OrthoDB" id="1113909at2759"/>
<accession>A0A5B6VJB0</accession>
<evidence type="ECO:0000313" key="1">
    <source>
        <dbReference type="EMBL" id="KAA3469155.1"/>
    </source>
</evidence>
<dbReference type="AlphaFoldDB" id="A0A5B6VJB0"/>
<sequence length="156" mass="17951">MREAFWNLLCTLNESSNIPWVVIGDFNEIAFSTEKKGSSKKGKANGSISESRTSINNIRERLDRGIANPAWWDLFPKFKLSHLPHAFLNHCPLLLNSIAGNQHPKQWHFRFEATWLMEESCERKVSRIWVESLGNVPNKVKAMGVGLEGWFQKIKK</sequence>
<organism evidence="1 2">
    <name type="scientific">Gossypium australe</name>
    <dbReference type="NCBI Taxonomy" id="47621"/>
    <lineage>
        <taxon>Eukaryota</taxon>
        <taxon>Viridiplantae</taxon>
        <taxon>Streptophyta</taxon>
        <taxon>Embryophyta</taxon>
        <taxon>Tracheophyta</taxon>
        <taxon>Spermatophyta</taxon>
        <taxon>Magnoliopsida</taxon>
        <taxon>eudicotyledons</taxon>
        <taxon>Gunneridae</taxon>
        <taxon>Pentapetalae</taxon>
        <taxon>rosids</taxon>
        <taxon>malvids</taxon>
        <taxon>Malvales</taxon>
        <taxon>Malvaceae</taxon>
        <taxon>Malvoideae</taxon>
        <taxon>Gossypium</taxon>
    </lineage>
</organism>
<comment type="caution">
    <text evidence="1">The sequence shown here is derived from an EMBL/GenBank/DDBJ whole genome shotgun (WGS) entry which is preliminary data.</text>
</comment>
<dbReference type="SUPFAM" id="SSF56219">
    <property type="entry name" value="DNase I-like"/>
    <property type="match status" value="1"/>
</dbReference>
<proteinExistence type="predicted"/>
<dbReference type="PANTHER" id="PTHR33710:SF62">
    <property type="entry name" value="DUF4283 DOMAIN PROTEIN"/>
    <property type="match status" value="1"/>
</dbReference>